<evidence type="ECO:0000256" key="9">
    <source>
        <dbReference type="ARBA" id="ARBA00022989"/>
    </source>
</evidence>
<feature type="transmembrane region" description="Helical" evidence="14">
    <location>
        <begin position="118"/>
        <end position="139"/>
    </location>
</feature>
<feature type="domain" description="Arabinofuranosyltransferase AftA C-terminal" evidence="15">
    <location>
        <begin position="490"/>
        <end position="669"/>
    </location>
</feature>
<accession>A0A097ID49</accession>
<dbReference type="Proteomes" id="UP000029914">
    <property type="component" value="Chromosome"/>
</dbReference>
<comment type="pathway">
    <text evidence="2">Cell wall biogenesis; cell wall polysaccharide biosynthesis.</text>
</comment>
<feature type="domain" description="Arabinofuranosyltransferase AftA N-terminal" evidence="16">
    <location>
        <begin position="43"/>
        <end position="482"/>
    </location>
</feature>
<dbReference type="Pfam" id="PF12249">
    <property type="entry name" value="AftA_C"/>
    <property type="match status" value="1"/>
</dbReference>
<dbReference type="KEGG" id="cdo:CDOO_01140"/>
<feature type="transmembrane region" description="Helical" evidence="14">
    <location>
        <begin position="471"/>
        <end position="487"/>
    </location>
</feature>
<feature type="transmembrane region" description="Helical" evidence="14">
    <location>
        <begin position="276"/>
        <end position="293"/>
    </location>
</feature>
<dbReference type="EMBL" id="CP006764">
    <property type="protein sequence ID" value="AIT60057.1"/>
    <property type="molecule type" value="Genomic_DNA"/>
</dbReference>
<feature type="transmembrane region" description="Helical" evidence="14">
    <location>
        <begin position="40"/>
        <end position="61"/>
    </location>
</feature>
<dbReference type="AlphaFoldDB" id="A0A097ID49"/>
<keyword evidence="10 14" id="KW-0472">Membrane</keyword>
<evidence type="ECO:0000256" key="2">
    <source>
        <dbReference type="ARBA" id="ARBA00004776"/>
    </source>
</evidence>
<evidence type="ECO:0000256" key="5">
    <source>
        <dbReference type="ARBA" id="ARBA00020482"/>
    </source>
</evidence>
<reference evidence="17 18" key="1">
    <citation type="submission" date="2013-09" db="EMBL/GenBank/DDBJ databases">
        <title>Complete genome sequence of Corynebacterium doosanense CAU 212(T) (=DSM 45436(T)), isolated from activated sludge.</title>
        <authorList>
            <person name="Schaffert L."/>
            <person name="Albersmeier A."/>
            <person name="Kalinowski J."/>
            <person name="Ruckert C."/>
        </authorList>
    </citation>
    <scope>NUCLEOTIDE SEQUENCE [LARGE SCALE GENOMIC DNA]</scope>
    <source>
        <strain evidence="17 18">CAU 212</strain>
    </source>
</reference>
<evidence type="ECO:0000256" key="8">
    <source>
        <dbReference type="ARBA" id="ARBA00022692"/>
    </source>
</evidence>
<gene>
    <name evidence="17" type="ORF">CDOO_01140</name>
</gene>
<dbReference type="eggNOG" id="ENOG502ZB59">
    <property type="taxonomic scope" value="Bacteria"/>
</dbReference>
<dbReference type="GO" id="GO:0044038">
    <property type="term" value="P:cell wall macromolecule biosynthetic process"/>
    <property type="evidence" value="ECO:0007669"/>
    <property type="project" value="InterPro"/>
</dbReference>
<comment type="subcellular location">
    <subcellularLocation>
        <location evidence="1">Cell membrane</location>
        <topology evidence="1">Multi-pass membrane protein</topology>
    </subcellularLocation>
</comment>
<evidence type="ECO:0000256" key="4">
    <source>
        <dbReference type="ARBA" id="ARBA00012037"/>
    </source>
</evidence>
<feature type="transmembrane region" description="Helical" evidence="14">
    <location>
        <begin position="299"/>
        <end position="320"/>
    </location>
</feature>
<dbReference type="GO" id="GO:0005886">
    <property type="term" value="C:plasma membrane"/>
    <property type="evidence" value="ECO:0007669"/>
    <property type="project" value="UniProtKB-SubCell"/>
</dbReference>
<evidence type="ECO:0000256" key="6">
    <source>
        <dbReference type="ARBA" id="ARBA00022475"/>
    </source>
</evidence>
<proteinExistence type="inferred from homology"/>
<evidence type="ECO:0000256" key="3">
    <source>
        <dbReference type="ARBA" id="ARBA00009655"/>
    </source>
</evidence>
<evidence type="ECO:0000256" key="11">
    <source>
        <dbReference type="ARBA" id="ARBA00033184"/>
    </source>
</evidence>
<evidence type="ECO:0000256" key="7">
    <source>
        <dbReference type="ARBA" id="ARBA00022679"/>
    </source>
</evidence>
<evidence type="ECO:0000259" key="15">
    <source>
        <dbReference type="Pfam" id="PF12249"/>
    </source>
</evidence>
<dbReference type="GO" id="GO:0016757">
    <property type="term" value="F:glycosyltransferase activity"/>
    <property type="evidence" value="ECO:0007669"/>
    <property type="project" value="InterPro"/>
</dbReference>
<feature type="transmembrane region" description="Helical" evidence="14">
    <location>
        <begin position="368"/>
        <end position="392"/>
    </location>
</feature>
<evidence type="ECO:0000256" key="12">
    <source>
        <dbReference type="ARBA" id="ARBA00034030"/>
    </source>
</evidence>
<evidence type="ECO:0000256" key="10">
    <source>
        <dbReference type="ARBA" id="ARBA00023136"/>
    </source>
</evidence>
<dbReference type="HOGENOM" id="CLU_021304_0_0_11"/>
<dbReference type="InterPro" id="IPR020963">
    <property type="entry name" value="ArabinofuranosylTrfase_AftA_N"/>
</dbReference>
<feature type="transmembrane region" description="Helical" evidence="14">
    <location>
        <begin position="433"/>
        <end position="450"/>
    </location>
</feature>
<sequence length="673" mass="73760">MTGALDRPTPTRRRSLDADRPSPSFVREYAPDVFGRGRTITAIAAAGFFGGVFALLAWLVLDRTSLPAYSTSMVTRALATAGTVAVLVAVGVLTALWLLDEHRAPDTGVTRPRWRVALTYAVSYLSPAGIVVATLAIPLSATRLYLDGLQVDQGFRTQFLTRMTETATNHDMNYIDMVSYYPIAWFWMGGRLANLLGLSGWEVFQPWAIISLAIAGCILVPVWQRLTGSLPVATAIALVTTCVTLVMSPEEPYAAVIAMGVPAVCVMLRRALLGSWFATLGTIVFLGVAASFYTLFTGAVALSVVAVAAVFTALITRWWVPIIHLAVIGFGSIAIALITWAPFLWQALTGPEVLESTANHFLPQEGTQIPVPFLAPSVIGVLCLVGLVYLVVRFHDLDIRVMAVMTIGFYLWSLASMVATLAGTSLLGFRIDILIVLMMSTAGVLALAEIRLIGIRRLYPESLPLETTRKITLAMLVIVLAAGAYYAQDIPARNENAIDHAYRDTDGSGERADRYAPDAASYYPEIDEHLRAEGFEPTDTVILTDENRFLSFHPYHGFNAFTSHYANPLGEYSQRSALVREWADDSWTSIDSPESFRDALDDSPWHRPDVFIFRGEAEGSVDGWKTHVAEDIYPNQPNVRYTATFFNPEVFADEDLWTVEQIGPFVVVSANNA</sequence>
<evidence type="ECO:0000313" key="17">
    <source>
        <dbReference type="EMBL" id="AIT60057.1"/>
    </source>
</evidence>
<dbReference type="InterPro" id="IPR020959">
    <property type="entry name" value="ArabinofuranosylTrfase_AftA_C"/>
</dbReference>
<keyword evidence="18" id="KW-1185">Reference proteome</keyword>
<protein>
    <recommendedName>
        <fullName evidence="5">Galactan 5-O-arabinofuranosyltransferase</fullName>
        <ecNumber evidence="4">2.4.2.46</ecNumber>
    </recommendedName>
    <alternativeName>
        <fullName evidence="11">Arabinofuranosyltransferase AftA</fullName>
    </alternativeName>
</protein>
<evidence type="ECO:0000313" key="18">
    <source>
        <dbReference type="Proteomes" id="UP000029914"/>
    </source>
</evidence>
<feature type="transmembrane region" description="Helical" evidence="14">
    <location>
        <begin position="73"/>
        <end position="98"/>
    </location>
</feature>
<dbReference type="EC" id="2.4.2.46" evidence="4"/>
<keyword evidence="8 14" id="KW-0812">Transmembrane</keyword>
<comment type="similarity">
    <text evidence="3">Belongs to the glycosyltransferase 85 family.</text>
</comment>
<evidence type="ECO:0000256" key="14">
    <source>
        <dbReference type="SAM" id="Phobius"/>
    </source>
</evidence>
<dbReference type="STRING" id="558173.CDOO_01140"/>
<name>A0A097ID49_9CORY</name>
<dbReference type="UniPathway" id="UPA00963"/>
<keyword evidence="9 14" id="KW-1133">Transmembrane helix</keyword>
<evidence type="ECO:0000259" key="16">
    <source>
        <dbReference type="Pfam" id="PF12250"/>
    </source>
</evidence>
<dbReference type="Pfam" id="PF12250">
    <property type="entry name" value="AftA_N"/>
    <property type="match status" value="1"/>
</dbReference>
<feature type="region of interest" description="Disordered" evidence="13">
    <location>
        <begin position="1"/>
        <end position="23"/>
    </location>
</feature>
<feature type="transmembrane region" description="Helical" evidence="14">
    <location>
        <begin position="204"/>
        <end position="223"/>
    </location>
</feature>
<keyword evidence="7" id="KW-0808">Transferase</keyword>
<evidence type="ECO:0000256" key="13">
    <source>
        <dbReference type="SAM" id="MobiDB-lite"/>
    </source>
</evidence>
<organism evidence="17 18">
    <name type="scientific">Corynebacterium doosanense CAU 212 = DSM 45436</name>
    <dbReference type="NCBI Taxonomy" id="558173"/>
    <lineage>
        <taxon>Bacteria</taxon>
        <taxon>Bacillati</taxon>
        <taxon>Actinomycetota</taxon>
        <taxon>Actinomycetes</taxon>
        <taxon>Mycobacteriales</taxon>
        <taxon>Corynebacteriaceae</taxon>
        <taxon>Corynebacterium</taxon>
    </lineage>
</organism>
<dbReference type="GO" id="GO:0045227">
    <property type="term" value="P:capsule polysaccharide biosynthetic process"/>
    <property type="evidence" value="ECO:0007669"/>
    <property type="project" value="UniProtKB-UniPathway"/>
</dbReference>
<comment type="catalytic activity">
    <reaction evidence="12">
        <text>Adds an alpha-D-arabinofuranosyl group from trans,octacis-decaprenylphospho-beta-D-arabinofuranose at the 5-O-position of the eighth, tenth and twelfth galactofuranose unit of the galactofuranan chain of [beta-D-galactofuranosyl-(1-&gt;5)-beta-D-galactofuranosyl-(1-&gt;6)]14-beta-D-galactofuranosyl-(1-&gt;5)-beta-D-galactofuranosyl-(1-&gt;4)-alpha-L-rhamnopyranosyl-(1-&gt;3)-N-acetyl-alpha-D-glucosaminyl-diphospho-trans,octacis-decaprenol.</text>
        <dbReference type="EC" id="2.4.2.46"/>
    </reaction>
</comment>
<feature type="transmembrane region" description="Helical" evidence="14">
    <location>
        <begin position="404"/>
        <end position="427"/>
    </location>
</feature>
<feature type="transmembrane region" description="Helical" evidence="14">
    <location>
        <begin position="327"/>
        <end position="348"/>
    </location>
</feature>
<evidence type="ECO:0000256" key="1">
    <source>
        <dbReference type="ARBA" id="ARBA00004651"/>
    </source>
</evidence>
<keyword evidence="6" id="KW-1003">Cell membrane</keyword>